<evidence type="ECO:0000313" key="2">
    <source>
        <dbReference type="Proteomes" id="UP000275267"/>
    </source>
</evidence>
<evidence type="ECO:0008006" key="3">
    <source>
        <dbReference type="Google" id="ProtNLM"/>
    </source>
</evidence>
<evidence type="ECO:0000313" key="1">
    <source>
        <dbReference type="EMBL" id="RLN16354.1"/>
    </source>
</evidence>
<dbReference type="PANTHER" id="PTHR32133">
    <property type="entry name" value="OS07G0120400 PROTEIN"/>
    <property type="match status" value="1"/>
</dbReference>
<dbReference type="SUPFAM" id="SSF81383">
    <property type="entry name" value="F-box domain"/>
    <property type="match status" value="1"/>
</dbReference>
<proteinExistence type="predicted"/>
<dbReference type="STRING" id="4540.A0A3L6S6U4"/>
<comment type="caution">
    <text evidence="1">The sequence shown here is derived from an EMBL/GenBank/DDBJ whole genome shotgun (WGS) entry which is preliminary data.</text>
</comment>
<keyword evidence="2" id="KW-1185">Reference proteome</keyword>
<dbReference type="EMBL" id="PQIB02000005">
    <property type="protein sequence ID" value="RLN16354.1"/>
    <property type="molecule type" value="Genomic_DNA"/>
</dbReference>
<name>A0A3L6S6U4_PANMI</name>
<dbReference type="AlphaFoldDB" id="A0A3L6S6U4"/>
<gene>
    <name evidence="1" type="ORF">C2845_PM02G17830</name>
</gene>
<organism evidence="1 2">
    <name type="scientific">Panicum miliaceum</name>
    <name type="common">Proso millet</name>
    <name type="synonym">Broomcorn millet</name>
    <dbReference type="NCBI Taxonomy" id="4540"/>
    <lineage>
        <taxon>Eukaryota</taxon>
        <taxon>Viridiplantae</taxon>
        <taxon>Streptophyta</taxon>
        <taxon>Embryophyta</taxon>
        <taxon>Tracheophyta</taxon>
        <taxon>Spermatophyta</taxon>
        <taxon>Magnoliopsida</taxon>
        <taxon>Liliopsida</taxon>
        <taxon>Poales</taxon>
        <taxon>Poaceae</taxon>
        <taxon>PACMAD clade</taxon>
        <taxon>Panicoideae</taxon>
        <taxon>Panicodae</taxon>
        <taxon>Paniceae</taxon>
        <taxon>Panicinae</taxon>
        <taxon>Panicum</taxon>
        <taxon>Panicum sect. Panicum</taxon>
    </lineage>
</organism>
<protein>
    <recommendedName>
        <fullName evidence="3">F-box domain-containing protein</fullName>
    </recommendedName>
</protein>
<dbReference type="InterPro" id="IPR036047">
    <property type="entry name" value="F-box-like_dom_sf"/>
</dbReference>
<dbReference type="Proteomes" id="UP000275267">
    <property type="component" value="Unassembled WGS sequence"/>
</dbReference>
<reference evidence="2" key="1">
    <citation type="journal article" date="2019" name="Nat. Commun.">
        <title>The genome of broomcorn millet.</title>
        <authorList>
            <person name="Zou C."/>
            <person name="Miki D."/>
            <person name="Li D."/>
            <person name="Tang Q."/>
            <person name="Xiao L."/>
            <person name="Rajput S."/>
            <person name="Deng P."/>
            <person name="Jia W."/>
            <person name="Huang R."/>
            <person name="Zhang M."/>
            <person name="Sun Y."/>
            <person name="Hu J."/>
            <person name="Fu X."/>
            <person name="Schnable P.S."/>
            <person name="Li F."/>
            <person name="Zhang H."/>
            <person name="Feng B."/>
            <person name="Zhu X."/>
            <person name="Liu R."/>
            <person name="Schnable J.C."/>
            <person name="Zhu J.-K."/>
            <person name="Zhang H."/>
        </authorList>
    </citation>
    <scope>NUCLEOTIDE SEQUENCE [LARGE SCALE GENOMIC DNA]</scope>
</reference>
<accession>A0A3L6S6U4</accession>
<dbReference type="PANTHER" id="PTHR32133:SF380">
    <property type="entry name" value="OS10G0137700 PROTEIN"/>
    <property type="match status" value="1"/>
</dbReference>
<sequence>MSAPVCQQHGEEGVMVPVTMSEPHRRPASPEQPGNDDVLHGIFLLPPLLSSLMRASTVCKPWLHLISDPAFGCRFRDQHGIPPLFGFFDDGPFVSTMDLPESRPQPGSALSEPKLQGNDYMTLGCRHGLVVLLSHGSHCCVPFPLRATLASGGALLRADGNDGM</sequence>